<dbReference type="RefSeq" id="WP_167311287.1">
    <property type="nucleotide sequence ID" value="NZ_CP110790.1"/>
</dbReference>
<sequence>MAAIPLHPYSLPAAQHRSHNSGLANKQQQNQVSSDTANYQYLLAATT</sequence>
<feature type="region of interest" description="Disordered" evidence="1">
    <location>
        <begin position="1"/>
        <end position="35"/>
    </location>
</feature>
<protein>
    <submittedName>
        <fullName evidence="2">Uncharacterized protein</fullName>
    </submittedName>
</protein>
<evidence type="ECO:0000313" key="2">
    <source>
        <dbReference type="EMBL" id="NIL26228.1"/>
    </source>
</evidence>
<name>A0AA91BIT1_9GAMM</name>
<dbReference type="AlphaFoldDB" id="A0AA91BIT1"/>
<dbReference type="EMBL" id="JAASAN010000002">
    <property type="protein sequence ID" value="NIL26228.1"/>
    <property type="molecule type" value="Genomic_DNA"/>
</dbReference>
<accession>A0AA91BIT1</accession>
<comment type="caution">
    <text evidence="2">The sequence shown here is derived from an EMBL/GenBank/DDBJ whole genome shotgun (WGS) entry which is preliminary data.</text>
</comment>
<evidence type="ECO:0000313" key="3">
    <source>
        <dbReference type="Proteomes" id="UP000698240"/>
    </source>
</evidence>
<proteinExistence type="predicted"/>
<gene>
    <name evidence="2" type="ORF">HB980_06635</name>
</gene>
<feature type="compositionally biased region" description="Polar residues" evidence="1">
    <location>
        <begin position="20"/>
        <end position="35"/>
    </location>
</feature>
<reference evidence="2" key="1">
    <citation type="submission" date="2020-03" db="EMBL/GenBank/DDBJ databases">
        <authorList>
            <person name="Kislichkina A."/>
            <person name="Dentovskaya S."/>
            <person name="Shaikhutdinov R."/>
            <person name="Ivanov S."/>
            <person name="Sizova A."/>
            <person name="Solomentsev V."/>
            <person name="Bogun A."/>
        </authorList>
    </citation>
    <scope>NUCLEOTIDE SEQUENCE</scope>
    <source>
        <strain evidence="2">SCPM-O-B-8025</strain>
    </source>
</reference>
<dbReference type="Proteomes" id="UP000698240">
    <property type="component" value="Unassembled WGS sequence"/>
</dbReference>
<organism evidence="2 3">
    <name type="scientific">Yersinia massiliensis</name>
    <dbReference type="NCBI Taxonomy" id="419257"/>
    <lineage>
        <taxon>Bacteria</taxon>
        <taxon>Pseudomonadati</taxon>
        <taxon>Pseudomonadota</taxon>
        <taxon>Gammaproteobacteria</taxon>
        <taxon>Enterobacterales</taxon>
        <taxon>Yersiniaceae</taxon>
        <taxon>Yersinia</taxon>
    </lineage>
</organism>
<evidence type="ECO:0000256" key="1">
    <source>
        <dbReference type="SAM" id="MobiDB-lite"/>
    </source>
</evidence>